<feature type="transmembrane region" description="Helical" evidence="5">
    <location>
        <begin position="45"/>
        <end position="61"/>
    </location>
</feature>
<evidence type="ECO:0000313" key="8">
    <source>
        <dbReference type="Proteomes" id="UP000009229"/>
    </source>
</evidence>
<feature type="transmembrane region" description="Helical" evidence="5">
    <location>
        <begin position="121"/>
        <end position="140"/>
    </location>
</feature>
<evidence type="ECO:0000256" key="1">
    <source>
        <dbReference type="ARBA" id="ARBA00004141"/>
    </source>
</evidence>
<sequence length="495" mass="55439">MASRVYRLIGSKNTQLKHSIVRSQIQLVALGAFGAAMAAILDWKLLLLFLVTVLYVVILALRRDAAIPFFLMVSIFTEQLEEFIPVGSYFLSPTRALLIVQFVYLFFLARFPRPLNYFRQYLFITVLFLAWSLASVFISPDMTYSLGRWAFLASFYFTVCATYVIMRSCDPLKSLTKLFKVWYFTAVSISFVAVLQSLLNWLPEWYRIKWWQNYRLLFGLEFYRPIASFQDPNFLGTFLACSFVLLLLLPERLLGVGRSFKVLAVIFVACGLLLSNSRGAFVALFLALLLYPVMGLGLRFKAVLSSSVVFLVASFPVLLTLVLDVSKVLPIVSLFDTPEASGVSRMIIWFSVVALVLKHPLFGVGPGNIITFGKGSLVDFVPSYIQEHIDAMASHSSYLEVMGQSGVPAGLLYVFMGIYVIFSLYWSWHGSSLESRFDGRLAKGVVRAVGSSVVVLLVCQAFLTYFAPFIAVLIGTALFIADLNVKPLQCRGKGE</sequence>
<keyword evidence="3 5" id="KW-1133">Transmembrane helix</keyword>
<feature type="transmembrane region" description="Helical" evidence="5">
    <location>
        <begin position="262"/>
        <end position="291"/>
    </location>
</feature>
<reference evidence="8" key="1">
    <citation type="submission" date="2011-05" db="EMBL/GenBank/DDBJ databases">
        <title>Complete sequence of Desulfotomaculum kuznetsovii DSM 6115.</title>
        <authorList>
            <person name="Lucas S."/>
            <person name="Han J."/>
            <person name="Lapidus A."/>
            <person name="Cheng J.-F."/>
            <person name="Goodwin L."/>
            <person name="Pitluck S."/>
            <person name="Peters L."/>
            <person name="Mikhailova N."/>
            <person name="Lu M."/>
            <person name="Saunders E."/>
            <person name="Han C."/>
            <person name="Tapia R."/>
            <person name="Land M."/>
            <person name="Hauser L."/>
            <person name="Kyrpides N."/>
            <person name="Ivanova N."/>
            <person name="Pagani I."/>
            <person name="Nazina T."/>
            <person name="Ivanova A."/>
            <person name="Parshina S."/>
            <person name="Kuever J."/>
            <person name="Muyzer G."/>
            <person name="Plugge C."/>
            <person name="Stams A."/>
            <person name="Woyke T."/>
        </authorList>
    </citation>
    <scope>NUCLEOTIDE SEQUENCE [LARGE SCALE GENOMIC DNA]</scope>
    <source>
        <strain evidence="8">DSM 6115 / VKM B-1805 / 17</strain>
    </source>
</reference>
<dbReference type="Proteomes" id="UP000009229">
    <property type="component" value="Chromosome"/>
</dbReference>
<dbReference type="RefSeq" id="WP_013823158.1">
    <property type="nucleotide sequence ID" value="NC_015573.1"/>
</dbReference>
<accession>A0AAU8PAG6</accession>
<feature type="transmembrane region" description="Helical" evidence="5">
    <location>
        <begin position="233"/>
        <end position="250"/>
    </location>
</feature>
<keyword evidence="8" id="KW-1185">Reference proteome</keyword>
<feature type="transmembrane region" description="Helical" evidence="5">
    <location>
        <begin position="178"/>
        <end position="199"/>
    </location>
</feature>
<protein>
    <submittedName>
        <fullName evidence="7">O-antigen polymerase</fullName>
    </submittedName>
</protein>
<dbReference type="KEGG" id="dku:Desku_2100"/>
<dbReference type="InterPro" id="IPR051533">
    <property type="entry name" value="WaaL-like"/>
</dbReference>
<comment type="subcellular location">
    <subcellularLocation>
        <location evidence="1">Membrane</location>
        <topology evidence="1">Multi-pass membrane protein</topology>
    </subcellularLocation>
</comment>
<feature type="transmembrane region" description="Helical" evidence="5">
    <location>
        <begin position="410"/>
        <end position="428"/>
    </location>
</feature>
<evidence type="ECO:0000259" key="6">
    <source>
        <dbReference type="Pfam" id="PF04932"/>
    </source>
</evidence>
<dbReference type="EMBL" id="CP002770">
    <property type="protein sequence ID" value="AEG15644.1"/>
    <property type="molecule type" value="Genomic_DNA"/>
</dbReference>
<dbReference type="AlphaFoldDB" id="A0AAU8PAG6"/>
<evidence type="ECO:0000256" key="5">
    <source>
        <dbReference type="SAM" id="Phobius"/>
    </source>
</evidence>
<feature type="transmembrane region" description="Helical" evidence="5">
    <location>
        <begin position="448"/>
        <end position="481"/>
    </location>
</feature>
<evidence type="ECO:0000256" key="3">
    <source>
        <dbReference type="ARBA" id="ARBA00022989"/>
    </source>
</evidence>
<evidence type="ECO:0000313" key="7">
    <source>
        <dbReference type="EMBL" id="AEG15644.1"/>
    </source>
</evidence>
<evidence type="ECO:0000256" key="4">
    <source>
        <dbReference type="ARBA" id="ARBA00023136"/>
    </source>
</evidence>
<feature type="transmembrane region" description="Helical" evidence="5">
    <location>
        <begin position="20"/>
        <end position="39"/>
    </location>
</feature>
<dbReference type="InterPro" id="IPR007016">
    <property type="entry name" value="O-antigen_ligase-rel_domated"/>
</dbReference>
<feature type="domain" description="O-antigen ligase-related" evidence="6">
    <location>
        <begin position="263"/>
        <end position="414"/>
    </location>
</feature>
<feature type="transmembrane region" description="Helical" evidence="5">
    <location>
        <begin position="146"/>
        <end position="166"/>
    </location>
</feature>
<dbReference type="PANTHER" id="PTHR37422:SF23">
    <property type="entry name" value="TEICHURONIC ACID BIOSYNTHESIS PROTEIN TUAE"/>
    <property type="match status" value="1"/>
</dbReference>
<dbReference type="GO" id="GO:0016020">
    <property type="term" value="C:membrane"/>
    <property type="evidence" value="ECO:0007669"/>
    <property type="project" value="UniProtKB-SubCell"/>
</dbReference>
<keyword evidence="2 5" id="KW-0812">Transmembrane</keyword>
<gene>
    <name evidence="7" type="ordered locus">Desku_2100</name>
</gene>
<name>A0AAU8PAG6_DESK7</name>
<organism evidence="7 8">
    <name type="scientific">Desulfofundulus kuznetsovii (strain DSM 6115 / VKM B-1805 / 17)</name>
    <name type="common">Desulfotomaculum kuznetsovii</name>
    <dbReference type="NCBI Taxonomy" id="760568"/>
    <lineage>
        <taxon>Bacteria</taxon>
        <taxon>Bacillati</taxon>
        <taxon>Bacillota</taxon>
        <taxon>Clostridia</taxon>
        <taxon>Eubacteriales</taxon>
        <taxon>Peptococcaceae</taxon>
        <taxon>Desulfofundulus</taxon>
    </lineage>
</organism>
<feature type="transmembrane region" description="Helical" evidence="5">
    <location>
        <begin position="90"/>
        <end position="109"/>
    </location>
</feature>
<dbReference type="PANTHER" id="PTHR37422">
    <property type="entry name" value="TEICHURONIC ACID BIOSYNTHESIS PROTEIN TUAE"/>
    <property type="match status" value="1"/>
</dbReference>
<dbReference type="Pfam" id="PF04932">
    <property type="entry name" value="Wzy_C"/>
    <property type="match status" value="1"/>
</dbReference>
<evidence type="ECO:0000256" key="2">
    <source>
        <dbReference type="ARBA" id="ARBA00022692"/>
    </source>
</evidence>
<keyword evidence="4 5" id="KW-0472">Membrane</keyword>
<proteinExistence type="predicted"/>